<dbReference type="InterPro" id="IPR036236">
    <property type="entry name" value="Znf_C2H2_sf"/>
</dbReference>
<evidence type="ECO:0000256" key="1">
    <source>
        <dbReference type="ARBA" id="ARBA00022723"/>
    </source>
</evidence>
<dbReference type="AlphaFoldDB" id="F9GCN0"/>
<feature type="region of interest" description="Disordered" evidence="5">
    <location>
        <begin position="23"/>
        <end position="55"/>
    </location>
</feature>
<keyword evidence="2 4" id="KW-0863">Zinc-finger</keyword>
<feature type="region of interest" description="Disordered" evidence="5">
    <location>
        <begin position="184"/>
        <end position="207"/>
    </location>
</feature>
<dbReference type="InterPro" id="IPR055509">
    <property type="entry name" value="DUF7082"/>
</dbReference>
<organism evidence="7">
    <name type="scientific">Fusarium oxysporum (strain Fo5176)</name>
    <name type="common">Fusarium vascular wilt</name>
    <dbReference type="NCBI Taxonomy" id="660025"/>
    <lineage>
        <taxon>Eukaryota</taxon>
        <taxon>Fungi</taxon>
        <taxon>Dikarya</taxon>
        <taxon>Ascomycota</taxon>
        <taxon>Pezizomycotina</taxon>
        <taxon>Sordariomycetes</taxon>
        <taxon>Hypocreomycetidae</taxon>
        <taxon>Hypocreales</taxon>
        <taxon>Nectriaceae</taxon>
        <taxon>Fusarium</taxon>
        <taxon>Fusarium oxysporum species complex</taxon>
    </lineage>
</organism>
<keyword evidence="1" id="KW-0479">Metal-binding</keyword>
<evidence type="ECO:0000256" key="2">
    <source>
        <dbReference type="ARBA" id="ARBA00022771"/>
    </source>
</evidence>
<gene>
    <name evidence="7" type="ORF">FOXB_16413</name>
</gene>
<comment type="caution">
    <text evidence="7">The sequence shown here is derived from an EMBL/GenBank/DDBJ whole genome shotgun (WGS) entry which is preliminary data.</text>
</comment>
<name>F9GCN0_FUSOF</name>
<keyword evidence="3" id="KW-0862">Zinc</keyword>
<dbReference type="PANTHER" id="PTHR39463">
    <property type="entry name" value="MEDUSA"/>
    <property type="match status" value="1"/>
</dbReference>
<dbReference type="EMBL" id="AFQF01005090">
    <property type="protein sequence ID" value="EGU73077.1"/>
    <property type="molecule type" value="Genomic_DNA"/>
</dbReference>
<feature type="region of interest" description="Disordered" evidence="5">
    <location>
        <begin position="642"/>
        <end position="677"/>
    </location>
</feature>
<feature type="domain" description="C2H2-type" evidence="6">
    <location>
        <begin position="312"/>
        <end position="330"/>
    </location>
</feature>
<feature type="region of interest" description="Disordered" evidence="5">
    <location>
        <begin position="584"/>
        <end position="615"/>
    </location>
</feature>
<feature type="domain" description="C2H2-type" evidence="6">
    <location>
        <begin position="284"/>
        <end position="311"/>
    </location>
</feature>
<sequence length="952" mass="106196">MKVDPEEVELNCNGVEEYASYLTNESLSTSQNSSTAGTPEQMPFMNPDSSNRLSHQATPHVDFESQVRDHSILQHHDNQHVPPANFPYEPETNFAPKQYEDVQLFYQTYCNTRAGNPGIATEAVSIPTHTGLSQEVEQPLTNPSHLAPETETLIYADLVDDAIPPEGFYAHCTESQPCAVMSLDPGHSSSSLSSPFPTSQCHGPSPKRLEAQVSRDISSSQWISQTWVSKQQMEEIQSEYVSVCESLAQRCVLVEPVLATDIQLDSNSDEVVSTKSSSATGGVFSCPHCPQTSGGLRDHKRHLQTHTDERPFKCKWCSRGFRRSDQLKRHGGTCKSKSAASVTSDVVSVDIDEEEGHNNYLNTFTNSDCGHGKIDGRTNDTPQPVRTSIISTNARTNTNYQLSELTLPDPNKVVLNITGDLISMGENWSTDDKANIRRIVLFYKTLMGSTLNATCKLVNAHSQSEDGQCISCIWWAKKGECYATGVEIINLLEYLTTAPRKLTRIDKGRIRGRLKMFEPSTVSKESTGNQDFYNIIMNFPDLKARNSDKQGFKVYPWKKLESALKTIVGTSRFRLDSTTELQALGTSNINSKSPSKFPHRGRPAPDSNPSSLQNELDLPGTLVQYESDSEIAEDEIAVRVRPEQERYKHDAPTLSPEEHFDEVNDTNPDTEEQARGSKLSATIDDWDHTIADGKITIYNKNTLLTNFDRDIQHEVSVRDICPEVQNILDRIYENFLQADIKQQEDEAEAEQTQHSISCSENTDAQQSHKETHSTIDELQAILPELKGLDLSIVPVHELKDILKTAKDILDKPINHIKVFLVSCQGSGAHRDPRHNRGTRFVVSSMAQGCQTFEDRPRVRMRRVTNRQVPSYFGTWRWPKHHTETNSQTLNMANHTAKVLNMFLRGLAKVATKGLNGCSNLNLISSSSSLCSGLNLFGGAILAYACHRKGGQQ</sequence>
<feature type="compositionally biased region" description="Basic and acidic residues" evidence="5">
    <location>
        <begin position="642"/>
        <end position="662"/>
    </location>
</feature>
<dbReference type="InterPro" id="IPR013087">
    <property type="entry name" value="Znf_C2H2_type"/>
</dbReference>
<evidence type="ECO:0000259" key="6">
    <source>
        <dbReference type="PROSITE" id="PS50157"/>
    </source>
</evidence>
<dbReference type="Pfam" id="PF23305">
    <property type="entry name" value="DUF7082"/>
    <property type="match status" value="1"/>
</dbReference>
<dbReference type="STRING" id="660025.F9GCN0"/>
<feature type="region of interest" description="Disordered" evidence="5">
    <location>
        <begin position="742"/>
        <end position="772"/>
    </location>
</feature>
<protein>
    <recommendedName>
        <fullName evidence="6">C2H2-type domain-containing protein</fullName>
    </recommendedName>
</protein>
<dbReference type="PROSITE" id="PS50157">
    <property type="entry name" value="ZINC_FINGER_C2H2_2"/>
    <property type="match status" value="2"/>
</dbReference>
<reference evidence="7" key="1">
    <citation type="journal article" date="2012" name="Mol. Plant Microbe Interact.">
        <title>A highly conserved effector in Fusarium oxysporum is required for full virulence on Arabidopsis.</title>
        <authorList>
            <person name="Thatcher L.F."/>
            <person name="Gardiner D.M."/>
            <person name="Kazan K."/>
            <person name="Manners J."/>
        </authorList>
    </citation>
    <scope>NUCLEOTIDE SEQUENCE [LARGE SCALE GENOMIC DNA]</scope>
    <source>
        <strain evidence="7">Fo5176</strain>
    </source>
</reference>
<evidence type="ECO:0000313" key="7">
    <source>
        <dbReference type="EMBL" id="EGU73077.1"/>
    </source>
</evidence>
<accession>F9GCN0</accession>
<evidence type="ECO:0000256" key="3">
    <source>
        <dbReference type="ARBA" id="ARBA00022833"/>
    </source>
</evidence>
<feature type="compositionally biased region" description="Polar residues" evidence="5">
    <location>
        <begin position="584"/>
        <end position="594"/>
    </location>
</feature>
<dbReference type="OrthoDB" id="1751210at2759"/>
<feature type="compositionally biased region" description="Polar residues" evidence="5">
    <location>
        <begin position="752"/>
        <end position="765"/>
    </location>
</feature>
<evidence type="ECO:0000256" key="4">
    <source>
        <dbReference type="PROSITE-ProRule" id="PRU00042"/>
    </source>
</evidence>
<dbReference type="SUPFAM" id="SSF57667">
    <property type="entry name" value="beta-beta-alpha zinc fingers"/>
    <property type="match status" value="1"/>
</dbReference>
<feature type="compositionally biased region" description="Polar residues" evidence="5">
    <location>
        <begin position="23"/>
        <end position="38"/>
    </location>
</feature>
<dbReference type="GO" id="GO:0005634">
    <property type="term" value="C:nucleus"/>
    <property type="evidence" value="ECO:0007669"/>
    <property type="project" value="TreeGrafter"/>
</dbReference>
<dbReference type="PANTHER" id="PTHR39463:SF1">
    <property type="entry name" value="MEDUSA"/>
    <property type="match status" value="1"/>
</dbReference>
<dbReference type="Gene3D" id="3.30.160.60">
    <property type="entry name" value="Classic Zinc Finger"/>
    <property type="match status" value="2"/>
</dbReference>
<evidence type="ECO:0000256" key="5">
    <source>
        <dbReference type="SAM" id="MobiDB-lite"/>
    </source>
</evidence>
<dbReference type="FunFam" id="3.30.160.60:FF:000446">
    <property type="entry name" value="Zinc finger protein"/>
    <property type="match status" value="1"/>
</dbReference>
<dbReference type="SMART" id="SM00355">
    <property type="entry name" value="ZnF_C2H2"/>
    <property type="match status" value="2"/>
</dbReference>
<proteinExistence type="predicted"/>
<dbReference type="GO" id="GO:0008270">
    <property type="term" value="F:zinc ion binding"/>
    <property type="evidence" value="ECO:0007669"/>
    <property type="project" value="UniProtKB-KW"/>
</dbReference>